<gene>
    <name evidence="2" type="ORF">G5T58_001138</name>
    <name evidence="4" type="ORF">G8O36_003962</name>
    <name evidence="3" type="ORF">G8R26_001518</name>
</gene>
<dbReference type="EMBL" id="DAAXHB010000003">
    <property type="protein sequence ID" value="HAG0974625.1"/>
    <property type="molecule type" value="Genomic_DNA"/>
</dbReference>
<feature type="domain" description="RHS protein conserved region" evidence="1">
    <location>
        <begin position="34"/>
        <end position="63"/>
    </location>
</feature>
<dbReference type="EMBL" id="DAAWLL010000002">
    <property type="protein sequence ID" value="HAF8381062.1"/>
    <property type="molecule type" value="Genomic_DNA"/>
</dbReference>
<evidence type="ECO:0000313" key="2">
    <source>
        <dbReference type="EMBL" id="HAF8381062.1"/>
    </source>
</evidence>
<dbReference type="AlphaFoldDB" id="A0A757YB63"/>
<comment type="caution">
    <text evidence="4">The sequence shown here is derived from an EMBL/GenBank/DDBJ whole genome shotgun (WGS) entry which is preliminary data.</text>
</comment>
<proteinExistence type="predicted"/>
<accession>A0A757YB63</accession>
<dbReference type="Pfam" id="PF03527">
    <property type="entry name" value="RHS"/>
    <property type="match status" value="1"/>
</dbReference>
<dbReference type="EMBL" id="DAAXHH010000014">
    <property type="protein sequence ID" value="HAG1013436.1"/>
    <property type="molecule type" value="Genomic_DNA"/>
</dbReference>
<reference evidence="4" key="2">
    <citation type="submission" date="2020-02" db="EMBL/GenBank/DDBJ databases">
        <authorList>
            <consortium name="NCBI Pathogen Detection Project"/>
        </authorList>
    </citation>
    <scope>NUCLEOTIDE SEQUENCE</scope>
    <source>
        <strain evidence="3">MA.05ba 992-b</strain>
        <strain evidence="2">MA.AU229 st54</strain>
        <strain evidence="4">MA.CK_08/00001351</strain>
    </source>
</reference>
<name>A0A757YB63_SALER</name>
<dbReference type="InterPro" id="IPR001826">
    <property type="entry name" value="RHS"/>
</dbReference>
<organism evidence="4">
    <name type="scientific">Salmonella enterica</name>
    <name type="common">Salmonella choleraesuis</name>
    <dbReference type="NCBI Taxonomy" id="28901"/>
    <lineage>
        <taxon>Bacteria</taxon>
        <taxon>Pseudomonadati</taxon>
        <taxon>Pseudomonadota</taxon>
        <taxon>Gammaproteobacteria</taxon>
        <taxon>Enterobacterales</taxon>
        <taxon>Enterobacteriaceae</taxon>
        <taxon>Salmonella</taxon>
    </lineage>
</organism>
<dbReference type="PRINTS" id="PR00394">
    <property type="entry name" value="RHSPROTEIN"/>
</dbReference>
<sequence length="77" mass="8805">MSEESRAWLAGCGLTPEQMAAQMEPLPVPERTLHLYHCDHRGLPLALISQDGAIRWRGEYDEWATYCGKIIRTIYNS</sequence>
<protein>
    <recommendedName>
        <fullName evidence="1">RHS protein conserved region domain-containing protein</fullName>
    </recommendedName>
</protein>
<evidence type="ECO:0000313" key="4">
    <source>
        <dbReference type="EMBL" id="HAG1013436.1"/>
    </source>
</evidence>
<evidence type="ECO:0000259" key="1">
    <source>
        <dbReference type="Pfam" id="PF03527"/>
    </source>
</evidence>
<reference evidence="4" key="1">
    <citation type="journal article" date="2018" name="Genome Biol.">
        <title>SKESA: strategic k-mer extension for scrupulous assemblies.</title>
        <authorList>
            <person name="Souvorov A."/>
            <person name="Agarwala R."/>
            <person name="Lipman D.J."/>
        </authorList>
    </citation>
    <scope>NUCLEOTIDE SEQUENCE</scope>
    <source>
        <strain evidence="3">MA.05ba 992-b</strain>
        <strain evidence="2">MA.AU229 st54</strain>
        <strain evidence="4">MA.CK_08/00001351</strain>
    </source>
</reference>
<evidence type="ECO:0000313" key="3">
    <source>
        <dbReference type="EMBL" id="HAG0974625.1"/>
    </source>
</evidence>